<dbReference type="SUPFAM" id="SSF81301">
    <property type="entry name" value="Nucleotidyltransferase"/>
    <property type="match status" value="1"/>
</dbReference>
<evidence type="ECO:0000313" key="1">
    <source>
        <dbReference type="EMBL" id="MDN4533914.1"/>
    </source>
</evidence>
<dbReference type="InterPro" id="IPR043519">
    <property type="entry name" value="NT_sf"/>
</dbReference>
<sequence length="226" mass="27488">MLYEEELYYLKQLIATIYSKMKCYHDEFVSATQFRYNLKKTCVYDVFDYTKMEIDERVLQTIYLFQDLVKKDKIEIIREELFELDINRRLKNSRSIHLKLFKYLVKEGGGKYPINKCLNDLLGYRFIFHSDLTLDDVYREIEHYINENYSDNMVKIQNASKLDYKALHIYFKISNQCFPCELQVWLQKDHSNNVKSHRIQKQAYLDWNIYERDVLNAKREGEFDVL</sequence>
<dbReference type="Proteomes" id="UP001171687">
    <property type="component" value="Unassembled WGS sequence"/>
</dbReference>
<proteinExistence type="predicted"/>
<reference evidence="1" key="1">
    <citation type="submission" date="2023-07" db="EMBL/GenBank/DDBJ databases">
        <title>Evaluation of the beneficial properties of pineapple isolates.</title>
        <authorList>
            <person name="Adefiranye O."/>
        </authorList>
    </citation>
    <scope>NUCLEOTIDE SEQUENCE</scope>
    <source>
        <strain evidence="1">PAPLE_T1</strain>
    </source>
</reference>
<evidence type="ECO:0008006" key="3">
    <source>
        <dbReference type="Google" id="ProtNLM"/>
    </source>
</evidence>
<dbReference type="EMBL" id="JAUHQC010000013">
    <property type="protein sequence ID" value="MDN4533914.1"/>
    <property type="molecule type" value="Genomic_DNA"/>
</dbReference>
<comment type="caution">
    <text evidence="1">The sequence shown here is derived from an EMBL/GenBank/DDBJ whole genome shotgun (WGS) entry which is preliminary data.</text>
</comment>
<protein>
    <recommendedName>
        <fullName evidence="3">RelA/SpoT domain-containing protein</fullName>
    </recommendedName>
</protein>
<dbReference type="AlphaFoldDB" id="A0AAW7MF25"/>
<dbReference type="Gene3D" id="3.30.460.10">
    <property type="entry name" value="Beta Polymerase, domain 2"/>
    <property type="match status" value="1"/>
</dbReference>
<accession>A0AAW7MF25</accession>
<gene>
    <name evidence="1" type="ORF">QYH67_10150</name>
</gene>
<evidence type="ECO:0000313" key="2">
    <source>
        <dbReference type="Proteomes" id="UP001171687"/>
    </source>
</evidence>
<organism evidence="1 2">
    <name type="scientific">Staphylococcus auricularis</name>
    <dbReference type="NCBI Taxonomy" id="29379"/>
    <lineage>
        <taxon>Bacteria</taxon>
        <taxon>Bacillati</taxon>
        <taxon>Bacillota</taxon>
        <taxon>Bacilli</taxon>
        <taxon>Bacillales</taxon>
        <taxon>Staphylococcaceae</taxon>
        <taxon>Staphylococcus</taxon>
    </lineage>
</organism>
<name>A0AAW7MF25_9STAP</name>
<dbReference type="RefSeq" id="WP_150887917.1">
    <property type="nucleotide sequence ID" value="NZ_CAKZJA010000007.1"/>
</dbReference>